<dbReference type="GO" id="GO:0003677">
    <property type="term" value="F:DNA binding"/>
    <property type="evidence" value="ECO:0007669"/>
    <property type="project" value="UniProtKB-KW"/>
</dbReference>
<evidence type="ECO:0000259" key="7">
    <source>
        <dbReference type="PROSITE" id="PS50982"/>
    </source>
</evidence>
<keyword evidence="9" id="KW-1185">Reference proteome</keyword>
<evidence type="ECO:0000256" key="2">
    <source>
        <dbReference type="ARBA" id="ARBA00023015"/>
    </source>
</evidence>
<comment type="caution">
    <text evidence="8">The sequence shown here is derived from an EMBL/GenBank/DDBJ whole genome shotgun (WGS) entry which is preliminary data.</text>
</comment>
<organism evidence="8 9">
    <name type="scientific">Dichanthelium oligosanthes</name>
    <dbReference type="NCBI Taxonomy" id="888268"/>
    <lineage>
        <taxon>Eukaryota</taxon>
        <taxon>Viridiplantae</taxon>
        <taxon>Streptophyta</taxon>
        <taxon>Embryophyta</taxon>
        <taxon>Tracheophyta</taxon>
        <taxon>Spermatophyta</taxon>
        <taxon>Magnoliopsida</taxon>
        <taxon>Liliopsida</taxon>
        <taxon>Poales</taxon>
        <taxon>Poaceae</taxon>
        <taxon>PACMAD clade</taxon>
        <taxon>Panicoideae</taxon>
        <taxon>Panicodae</taxon>
        <taxon>Paniceae</taxon>
        <taxon>Dichantheliinae</taxon>
        <taxon>Dichanthelium</taxon>
    </lineage>
</organism>
<reference evidence="8 9" key="1">
    <citation type="submission" date="2016-09" db="EMBL/GenBank/DDBJ databases">
        <title>The draft genome of Dichanthelium oligosanthes: A C3 panicoid grass species.</title>
        <authorList>
            <person name="Studer A.J."/>
            <person name="Schnable J.C."/>
            <person name="Brutnell T.P."/>
        </authorList>
    </citation>
    <scope>NUCLEOTIDE SEQUENCE [LARGE SCALE GENOMIC DNA]</scope>
    <source>
        <strain evidence="9">cv. Kellogg 1175</strain>
        <tissue evidence="8">Leaf</tissue>
    </source>
</reference>
<comment type="subcellular location">
    <subcellularLocation>
        <location evidence="1">Nucleus</location>
    </subcellularLocation>
</comment>
<proteinExistence type="predicted"/>
<evidence type="ECO:0000256" key="3">
    <source>
        <dbReference type="ARBA" id="ARBA00023125"/>
    </source>
</evidence>
<dbReference type="PANTHER" id="PTHR12396:SF45">
    <property type="entry name" value="OS06G0702100 PROTEIN"/>
    <property type="match status" value="1"/>
</dbReference>
<dbReference type="EMBL" id="LWDX02066715">
    <property type="protein sequence ID" value="OEL15480.1"/>
    <property type="molecule type" value="Genomic_DNA"/>
</dbReference>
<evidence type="ECO:0000256" key="4">
    <source>
        <dbReference type="ARBA" id="ARBA00023163"/>
    </source>
</evidence>
<feature type="domain" description="MBD" evidence="7">
    <location>
        <begin position="68"/>
        <end position="151"/>
    </location>
</feature>
<accession>A0A1E5URJ9</accession>
<evidence type="ECO:0000313" key="8">
    <source>
        <dbReference type="EMBL" id="OEL15480.1"/>
    </source>
</evidence>
<dbReference type="InterPro" id="IPR001739">
    <property type="entry name" value="Methyl_CpG_DNA-bd"/>
</dbReference>
<keyword evidence="2" id="KW-0805">Transcription regulation</keyword>
<evidence type="ECO:0000313" key="9">
    <source>
        <dbReference type="Proteomes" id="UP000095767"/>
    </source>
</evidence>
<sequence length="284" mass="31193">MGRAPVRTCRRRSYLPPLPEAMWKRCAEILMWPRKLKNSAEPKGGNSDAMVVLIADLIGRAGGGGGNKDVDKVLPALQVPGYQNNDASRQEKISEHAIVLLGSNTPTRYYTSPSGKKLRSLVEIGRYLAENPHYIREGVNLSQFSFATPKPLQEDYVRKRAIGGAHDLPELPEVAQVEHSTNQDIGKDLIVDPLCWAAPPTRRELLTGPGSTSDPADINQPEMSNHVDLHQPEVSGPPAQYSKNKKRTVKQVSSRKCQRTLPAASCPFKEQSGGHSIDIDHVAL</sequence>
<evidence type="ECO:0000256" key="6">
    <source>
        <dbReference type="SAM" id="MobiDB-lite"/>
    </source>
</evidence>
<evidence type="ECO:0000256" key="1">
    <source>
        <dbReference type="ARBA" id="ARBA00004123"/>
    </source>
</evidence>
<dbReference type="Pfam" id="PF01429">
    <property type="entry name" value="MBD"/>
    <property type="match status" value="1"/>
</dbReference>
<gene>
    <name evidence="8" type="ORF">BAE44_0023498</name>
</gene>
<dbReference type="GO" id="GO:0005634">
    <property type="term" value="C:nucleus"/>
    <property type="evidence" value="ECO:0007669"/>
    <property type="project" value="UniProtKB-SubCell"/>
</dbReference>
<dbReference type="InterPro" id="IPR016177">
    <property type="entry name" value="DNA-bd_dom_sf"/>
</dbReference>
<dbReference type="STRING" id="888268.A0A1E5URJ9"/>
<dbReference type="Proteomes" id="UP000095767">
    <property type="component" value="Unassembled WGS sequence"/>
</dbReference>
<dbReference type="AlphaFoldDB" id="A0A1E5URJ9"/>
<keyword evidence="3" id="KW-0238">DNA-binding</keyword>
<evidence type="ECO:0000256" key="5">
    <source>
        <dbReference type="ARBA" id="ARBA00023242"/>
    </source>
</evidence>
<dbReference type="OrthoDB" id="10072024at2759"/>
<keyword evidence="5" id="KW-0539">Nucleus</keyword>
<dbReference type="PROSITE" id="PS50982">
    <property type="entry name" value="MBD"/>
    <property type="match status" value="1"/>
</dbReference>
<keyword evidence="4" id="KW-0804">Transcription</keyword>
<name>A0A1E5URJ9_9POAL</name>
<protein>
    <recommendedName>
        <fullName evidence="7">MBD domain-containing protein</fullName>
    </recommendedName>
</protein>
<dbReference type="PANTHER" id="PTHR12396">
    <property type="entry name" value="METHYL-CPG BINDING PROTEIN, MBD"/>
    <property type="match status" value="1"/>
</dbReference>
<dbReference type="Gene3D" id="3.30.890.10">
    <property type="entry name" value="Methyl-cpg-binding Protein 2, Chain A"/>
    <property type="match status" value="1"/>
</dbReference>
<feature type="region of interest" description="Disordered" evidence="6">
    <location>
        <begin position="202"/>
        <end position="256"/>
    </location>
</feature>
<dbReference type="SUPFAM" id="SSF54171">
    <property type="entry name" value="DNA-binding domain"/>
    <property type="match status" value="1"/>
</dbReference>